<name>A0AAN1VFZ2_9BORD</name>
<dbReference type="Pfam" id="PF05860">
    <property type="entry name" value="TPS"/>
    <property type="match status" value="1"/>
</dbReference>
<feature type="compositionally biased region" description="Basic and acidic residues" evidence="1">
    <location>
        <begin position="1341"/>
        <end position="1355"/>
    </location>
</feature>
<gene>
    <name evidence="3" type="ORF">CS347_12200</name>
</gene>
<evidence type="ECO:0000259" key="2">
    <source>
        <dbReference type="SMART" id="SM00912"/>
    </source>
</evidence>
<dbReference type="InterPro" id="IPR012334">
    <property type="entry name" value="Pectin_lyas_fold"/>
</dbReference>
<feature type="region of interest" description="Disordered" evidence="1">
    <location>
        <begin position="1242"/>
        <end position="1261"/>
    </location>
</feature>
<dbReference type="NCBIfam" id="TIGR01901">
    <property type="entry name" value="adhes_NPXG"/>
    <property type="match status" value="1"/>
</dbReference>
<protein>
    <submittedName>
        <fullName evidence="3">Hemolysin BL-binding protein</fullName>
    </submittedName>
</protein>
<dbReference type="SMART" id="SM00912">
    <property type="entry name" value="Haemagg_act"/>
    <property type="match status" value="1"/>
</dbReference>
<organism evidence="3 4">
    <name type="scientific">Bordetella hinzii</name>
    <dbReference type="NCBI Taxonomy" id="103855"/>
    <lineage>
        <taxon>Bacteria</taxon>
        <taxon>Pseudomonadati</taxon>
        <taxon>Pseudomonadota</taxon>
        <taxon>Betaproteobacteria</taxon>
        <taxon>Burkholderiales</taxon>
        <taxon>Alcaligenaceae</taxon>
        <taxon>Bordetella</taxon>
    </lineage>
</organism>
<reference evidence="4" key="1">
    <citation type="submission" date="2017-10" db="EMBL/GenBank/DDBJ databases">
        <title>Whole genome sequencing of various Bordetella species.</title>
        <authorList>
            <person name="Weigand M.R."/>
            <person name="Loparev V."/>
            <person name="Peng Y."/>
            <person name="Bowden K.E."/>
            <person name="Tondella M.L."/>
            <person name="Williams M.M."/>
        </authorList>
    </citation>
    <scope>NUCLEOTIDE SEQUENCE [LARGE SCALE GENOMIC DNA]</scope>
    <source>
        <strain evidence="4">H720</strain>
    </source>
</reference>
<dbReference type="InterPro" id="IPR008638">
    <property type="entry name" value="FhaB/CdiA-like_TPS"/>
</dbReference>
<proteinExistence type="predicted"/>
<feature type="region of interest" description="Disordered" evidence="1">
    <location>
        <begin position="1285"/>
        <end position="1355"/>
    </location>
</feature>
<feature type="compositionally biased region" description="Polar residues" evidence="1">
    <location>
        <begin position="1326"/>
        <end position="1339"/>
    </location>
</feature>
<dbReference type="InterPro" id="IPR011050">
    <property type="entry name" value="Pectin_lyase_fold/virulence"/>
</dbReference>
<sequence>MQEAGALVTESSGLDIRRQSGTHMKRKTIKSRHRWASFLSLSLCGSMSVYAQVVPVNGSSVSNVGSATQIDIVKPDAHGTSYNSFSEFETLGVVINNSRTNTASKLVGGVKRNPALAGGTASTIVLDNIGDAPMRLNGLVEIAGDRADLLMVGRNGIVCNSCGFINTGNLTLGAGELRRDADGKLRLDTSGARINIGGAGLSAPEANVALVAQQIDLLAPIYGKDVALHIVKGLYGVEDGRTESLGEAFDAELGDYVGVPNILADGSITLYTNARRLDVKNVNLSATGDIKLQSEQGEIDVESSRFKANENLAMQAQTLDIRKSATDSRNLSLQGEAVKSYGMFSVADEIKVAAGQAKLEASSFDSRQGTALSVDQLELASVRVNGSLAMTADVLKARSFDAQGEQARIEARDIQMEGGELAYRKLAIEGFEQLSTDGSRLRADALAMSAAGADATVRLGGGTRVTSDSLALEGIASLENAGDITLRGGLTLAHMDQVTNRGRIHAASLEITGVRGAVRNAGDITVADSRLSGVGAVDNAGRWTSESFAMADSGSLDNTGDLLAGELSVANSEGLANSGRLTAADARLTDVRTVSNRVGGEFLVTETLETGAVGQLENAGRLAVGTLAGSVSRTVNSGDLAIRKAGRLQGDSFVSTGRLLVSDDGLSLAQGTVTLSGALQGSRIAVAADTVTLRQIDAGLESADIEARDLISMENARLAAATRLKAARVETSEGTVLSGDLTVAAGSQRYRDTEILGSRVVMSGEADSGEIHVENVRLKAQEHLDIGVTQSLELKAAQFSGGELSIASVGSLRASDDVTLEFARANLSQIAVLDNAGNIGADALALADIGSLVNTGKLVAAREGRIDRVSTLDNTGEVSLASAAGEGNGDLENRGKLGIGTGTLAFAQWQNHGDIKVGTAMLTYEDFVNAGGTVAAAEDLTLAGEQLQNEGVLTARRDLSLLGPDIRNAGRIESGRDLALGRAAGEAGDVAHRFVNVAGAGSVTAGRDLLSRVDNFVSKASYHTVSQTTNSTEYASSGTYGTCQGSGHGSCRGNFNAAGGAQVVWYGSGGFIPVYGVAGRNGATVITTTQRIEEGSYRDAPIRVGRNLVAAASGTGSVFDTHAATLEVGGSASFNGIEHRDTSAFEATDRVQKQYFTDVYRCWSDAACTNSGGNNTFHAREGSYDRRSPTDVTETVSRTGGLQEDVALSSVPAPEVDLPEPRVMAALEPSALPPFPDIGGLVEGRRAAPADPGLPRPTDEVIVTPVDPQSPLRIAASDFLFPAIPGELPESEKRPEISDDDERGFDRMNSVRTREDQLGRSCHEVAQSNDATTLDSSQPRPECRIELHYPEPRDS</sequence>
<dbReference type="EMBL" id="CP024172">
    <property type="protein sequence ID" value="AZW17471.1"/>
    <property type="molecule type" value="Genomic_DNA"/>
</dbReference>
<evidence type="ECO:0000256" key="1">
    <source>
        <dbReference type="SAM" id="MobiDB-lite"/>
    </source>
</evidence>
<feature type="domain" description="Filamentous haemagglutinin FhaB/tRNA nuclease CdiA-like TPS" evidence="2">
    <location>
        <begin position="64"/>
        <end position="182"/>
    </location>
</feature>
<dbReference type="Proteomes" id="UP000282741">
    <property type="component" value="Chromosome"/>
</dbReference>
<evidence type="ECO:0000313" key="4">
    <source>
        <dbReference type="Proteomes" id="UP000282741"/>
    </source>
</evidence>
<accession>A0AAN1VFZ2</accession>
<evidence type="ECO:0000313" key="3">
    <source>
        <dbReference type="EMBL" id="AZW17471.1"/>
    </source>
</evidence>
<dbReference type="RefSeq" id="WP_080989780.1">
    <property type="nucleotide sequence ID" value="NZ_CP012077.1"/>
</dbReference>
<dbReference type="Gene3D" id="2.160.20.10">
    <property type="entry name" value="Single-stranded right-handed beta-helix, Pectin lyase-like"/>
    <property type="match status" value="1"/>
</dbReference>
<dbReference type="SUPFAM" id="SSF51126">
    <property type="entry name" value="Pectin lyase-like"/>
    <property type="match status" value="1"/>
</dbReference>
<feature type="compositionally biased region" description="Basic and acidic residues" evidence="1">
    <location>
        <begin position="1312"/>
        <end position="1323"/>
    </location>
</feature>